<dbReference type="AlphaFoldDB" id="A0A1H5V3J0"/>
<feature type="non-terminal residue" evidence="1">
    <location>
        <position position="1"/>
    </location>
</feature>
<sequence length="192" mass="21846">KTKEPAIELKVLVLNINQGYNMNLMSACKKLNDYTIYVAKIRKYVKMNIKLEDAINKAIDECIDENVLREYLLKHRNEVYEMSVFECTDEEIIDAIKESEYDLGHEAGKVEGIKEGIEEGHEIGLKEGIEEGHEIGLKEGIEKGIEEGQLMTLVKLVQTGIITEEQAANNLSISTEEFEKILNEKITRNISE</sequence>
<dbReference type="EMBL" id="FNUL01000009">
    <property type="protein sequence ID" value="SEF81945.1"/>
    <property type="molecule type" value="Genomic_DNA"/>
</dbReference>
<keyword evidence="2" id="KW-1185">Reference proteome</keyword>
<reference evidence="1 2" key="1">
    <citation type="submission" date="2016-10" db="EMBL/GenBank/DDBJ databases">
        <authorList>
            <person name="de Groot N.N."/>
        </authorList>
    </citation>
    <scope>NUCLEOTIDE SEQUENCE [LARGE SCALE GENOMIC DNA]</scope>
    <source>
        <strain evidence="1 2">D15d</strain>
    </source>
</reference>
<gene>
    <name evidence="1" type="ORF">SAMN05216537_109108</name>
</gene>
<evidence type="ECO:0008006" key="3">
    <source>
        <dbReference type="Google" id="ProtNLM"/>
    </source>
</evidence>
<protein>
    <recommendedName>
        <fullName evidence="3">Essential protein Yae1, N terminal</fullName>
    </recommendedName>
</protein>
<evidence type="ECO:0000313" key="2">
    <source>
        <dbReference type="Proteomes" id="UP000236726"/>
    </source>
</evidence>
<dbReference type="Proteomes" id="UP000236726">
    <property type="component" value="Unassembled WGS sequence"/>
</dbReference>
<name>A0A1H5V3J0_9FIRM</name>
<proteinExistence type="predicted"/>
<dbReference type="STRING" id="1410661.GCA_000702205_02288"/>
<evidence type="ECO:0000313" key="1">
    <source>
        <dbReference type="EMBL" id="SEF81945.1"/>
    </source>
</evidence>
<organism evidence="1 2">
    <name type="scientific">Lachnospira multipara</name>
    <dbReference type="NCBI Taxonomy" id="28051"/>
    <lineage>
        <taxon>Bacteria</taxon>
        <taxon>Bacillati</taxon>
        <taxon>Bacillota</taxon>
        <taxon>Clostridia</taxon>
        <taxon>Lachnospirales</taxon>
        <taxon>Lachnospiraceae</taxon>
        <taxon>Lachnospira</taxon>
    </lineage>
</organism>
<accession>A0A1H5V3J0</accession>